<dbReference type="AlphaFoldDB" id="A0A813EAM8"/>
<dbReference type="EMBL" id="CAJNNV010010842">
    <property type="protein sequence ID" value="CAE8599137.1"/>
    <property type="molecule type" value="Genomic_DNA"/>
</dbReference>
<evidence type="ECO:0000313" key="3">
    <source>
        <dbReference type="EMBL" id="CAE8728895.1"/>
    </source>
</evidence>
<evidence type="ECO:0000313" key="4">
    <source>
        <dbReference type="Proteomes" id="UP000654075"/>
    </source>
</evidence>
<comment type="caution">
    <text evidence="2">The sequence shown here is derived from an EMBL/GenBank/DDBJ whole genome shotgun (WGS) entry which is preliminary data.</text>
</comment>
<feature type="region of interest" description="Disordered" evidence="1">
    <location>
        <begin position="628"/>
        <end position="648"/>
    </location>
</feature>
<dbReference type="Proteomes" id="UP000654075">
    <property type="component" value="Unassembled WGS sequence"/>
</dbReference>
<feature type="compositionally biased region" description="Gly residues" evidence="1">
    <location>
        <begin position="192"/>
        <end position="201"/>
    </location>
</feature>
<sequence length="648" mass="70152">MAEPDLTMPFEVTVQLRPQAGLGGVSQEEIFRAVQDEYVSRYLDHLGIASTPANKAAVLKFKPLDDCEVHGIWAEDSTAGVADAIKIAPPLRQRFSAAWEGDDFGPVDKVLVSHLYGVSTQIPVQPPPWPLPRLNQAEPAKGAKAVSKFSSCVDEDKMVAGEWKAKVGHGASELAEELERTRLALSGPGRPPGGGHPGGNRGHAANALGGGAAAGATGLDSDRRERFCQELELLKSKFILPFACERPVKEGSQRTMLYPWPAKGPLDIELPSSKAEVMLEALTIEMEQIRRNTQSWVQDQLPLELLSTRGRREPRLLEKLRFSLCEPEVIQLTGLLSHLLYWLAFSCCRRSGLPRLAPSALQGLVSAAHELWVSLERKQRDTQLGVCLAMPCVLLTLKRGMERCFESQYPGLFGASSGDWAHRQALVDRINTLLMRLFDPDCIYAKFGRLDAGLDAPKKPNNAIALTRQLDLLAAAEGNSKTKRLQGRSNRATPLVRAALQAGLAGGGGAGTNNPKTRNLLERSDLGGAAPLASVVVPPEEHRWRSCLLQAAIDRLQPTSPRPPSPPEAQDMLLTGRGARGYAESARGGVAVGRLHHLSPSSPGRQASKARAAELELELEPSFLDAAKSRRGTAKLQEFAPGAPMTAR</sequence>
<feature type="region of interest" description="Disordered" evidence="1">
    <location>
        <begin position="184"/>
        <end position="209"/>
    </location>
</feature>
<keyword evidence="4" id="KW-1185">Reference proteome</keyword>
<gene>
    <name evidence="2" type="ORF">PGLA1383_LOCUS17506</name>
    <name evidence="3" type="ORF">PGLA2088_LOCUS45264</name>
</gene>
<name>A0A813EAM8_POLGL</name>
<dbReference type="EMBL" id="CAJNNW010035620">
    <property type="protein sequence ID" value="CAE8728895.1"/>
    <property type="molecule type" value="Genomic_DNA"/>
</dbReference>
<organism evidence="2 4">
    <name type="scientific">Polarella glacialis</name>
    <name type="common">Dinoflagellate</name>
    <dbReference type="NCBI Taxonomy" id="89957"/>
    <lineage>
        <taxon>Eukaryota</taxon>
        <taxon>Sar</taxon>
        <taxon>Alveolata</taxon>
        <taxon>Dinophyceae</taxon>
        <taxon>Suessiales</taxon>
        <taxon>Suessiaceae</taxon>
        <taxon>Polarella</taxon>
    </lineage>
</organism>
<evidence type="ECO:0000256" key="1">
    <source>
        <dbReference type="SAM" id="MobiDB-lite"/>
    </source>
</evidence>
<dbReference type="Proteomes" id="UP000626109">
    <property type="component" value="Unassembled WGS sequence"/>
</dbReference>
<reference evidence="2" key="1">
    <citation type="submission" date="2021-02" db="EMBL/GenBank/DDBJ databases">
        <authorList>
            <person name="Dougan E. K."/>
            <person name="Rhodes N."/>
            <person name="Thang M."/>
            <person name="Chan C."/>
        </authorList>
    </citation>
    <scope>NUCLEOTIDE SEQUENCE</scope>
</reference>
<evidence type="ECO:0000313" key="2">
    <source>
        <dbReference type="EMBL" id="CAE8599137.1"/>
    </source>
</evidence>
<protein>
    <submittedName>
        <fullName evidence="2">Uncharacterized protein</fullName>
    </submittedName>
</protein>
<proteinExistence type="predicted"/>
<dbReference type="OrthoDB" id="419924at2759"/>
<accession>A0A813EAM8</accession>